<evidence type="ECO:0000256" key="8">
    <source>
        <dbReference type="ARBA" id="ARBA00023002"/>
    </source>
</evidence>
<dbReference type="EMBL" id="JADNRY010000019">
    <property type="protein sequence ID" value="KAF9073301.1"/>
    <property type="molecule type" value="Genomic_DNA"/>
</dbReference>
<sequence length="60" mass="7219">MPIQPIVGKLRKQFIFDLSMGFGLGIAGAYAYWYGYHLKHVERQERFYLKLEREKLKQQQ</sequence>
<evidence type="ECO:0000256" key="11">
    <source>
        <dbReference type="ARBA" id="ARBA00031091"/>
    </source>
</evidence>
<reference evidence="14" key="1">
    <citation type="submission" date="2020-11" db="EMBL/GenBank/DDBJ databases">
        <authorList>
            <consortium name="DOE Joint Genome Institute"/>
            <person name="Ahrendt S."/>
            <person name="Riley R."/>
            <person name="Andreopoulos W."/>
            <person name="Labutti K."/>
            <person name="Pangilinan J."/>
            <person name="Ruiz-Duenas F.J."/>
            <person name="Barrasa J.M."/>
            <person name="Sanchez-Garcia M."/>
            <person name="Camarero S."/>
            <person name="Miyauchi S."/>
            <person name="Serrano A."/>
            <person name="Linde D."/>
            <person name="Babiker R."/>
            <person name="Drula E."/>
            <person name="Ayuso-Fernandez I."/>
            <person name="Pacheco R."/>
            <person name="Padilla G."/>
            <person name="Ferreira P."/>
            <person name="Barriuso J."/>
            <person name="Kellner H."/>
            <person name="Castanera R."/>
            <person name="Alfaro M."/>
            <person name="Ramirez L."/>
            <person name="Pisabarro A.G."/>
            <person name="Kuo A."/>
            <person name="Tritt A."/>
            <person name="Lipzen A."/>
            <person name="He G."/>
            <person name="Yan M."/>
            <person name="Ng V."/>
            <person name="Cullen D."/>
            <person name="Martin F."/>
            <person name="Rosso M.-N."/>
            <person name="Henrissat B."/>
            <person name="Hibbett D."/>
            <person name="Martinez A.T."/>
            <person name="Grigoriev I.V."/>
        </authorList>
    </citation>
    <scope>NUCLEOTIDE SEQUENCE</scope>
    <source>
        <strain evidence="14">AH 40177</strain>
    </source>
</reference>
<organism evidence="14 15">
    <name type="scientific">Rhodocollybia butyracea</name>
    <dbReference type="NCBI Taxonomy" id="206335"/>
    <lineage>
        <taxon>Eukaryota</taxon>
        <taxon>Fungi</taxon>
        <taxon>Dikarya</taxon>
        <taxon>Basidiomycota</taxon>
        <taxon>Agaricomycotina</taxon>
        <taxon>Agaricomycetes</taxon>
        <taxon>Agaricomycetidae</taxon>
        <taxon>Agaricales</taxon>
        <taxon>Marasmiineae</taxon>
        <taxon>Omphalotaceae</taxon>
        <taxon>Rhodocollybia</taxon>
    </lineage>
</organism>
<name>A0A9P5Q1F6_9AGAR</name>
<comment type="pathway">
    <text evidence="2 12">Energy metabolism; oxidative phosphorylation.</text>
</comment>
<evidence type="ECO:0000256" key="6">
    <source>
        <dbReference type="ARBA" id="ARBA00022792"/>
    </source>
</evidence>
<dbReference type="Proteomes" id="UP000772434">
    <property type="component" value="Unassembled WGS sequence"/>
</dbReference>
<comment type="similarity">
    <text evidence="3 12">Belongs to the fungal cytochrome c oxidase subunit 7a family.</text>
</comment>
<evidence type="ECO:0000256" key="1">
    <source>
        <dbReference type="ARBA" id="ARBA00004434"/>
    </source>
</evidence>
<dbReference type="InterPro" id="IPR014368">
    <property type="entry name" value="Cyt_c_oxidase_su7a_fun"/>
</dbReference>
<dbReference type="CDD" id="cd22888">
    <property type="entry name" value="CcO_VIIa_fungal"/>
    <property type="match status" value="1"/>
</dbReference>
<keyword evidence="9 12" id="KW-0496">Mitochondrion</keyword>
<evidence type="ECO:0000256" key="4">
    <source>
        <dbReference type="ARBA" id="ARBA00016081"/>
    </source>
</evidence>
<gene>
    <name evidence="14" type="ORF">BDP27DRAFT_319033</name>
</gene>
<dbReference type="GO" id="GO:0016491">
    <property type="term" value="F:oxidoreductase activity"/>
    <property type="evidence" value="ECO:0007669"/>
    <property type="project" value="UniProtKB-KW"/>
</dbReference>
<keyword evidence="7 13" id="KW-1133">Transmembrane helix</keyword>
<evidence type="ECO:0000256" key="10">
    <source>
        <dbReference type="ARBA" id="ARBA00023136"/>
    </source>
</evidence>
<dbReference type="PIRSF" id="PIRSF000283">
    <property type="entry name" value="COX9"/>
    <property type="match status" value="1"/>
</dbReference>
<evidence type="ECO:0000256" key="7">
    <source>
        <dbReference type="ARBA" id="ARBA00022989"/>
    </source>
</evidence>
<keyword evidence="10 12" id="KW-0472">Membrane</keyword>
<accession>A0A9P5Q1F6</accession>
<dbReference type="GO" id="GO:0005743">
    <property type="term" value="C:mitochondrial inner membrane"/>
    <property type="evidence" value="ECO:0007669"/>
    <property type="project" value="UniProtKB-SubCell"/>
</dbReference>
<protein>
    <recommendedName>
        <fullName evidence="4 12">Cytochrome c oxidase subunit 9, mitochondrial</fullName>
    </recommendedName>
    <alternativeName>
        <fullName evidence="11 12">Cytochrome c oxidase polypeptide VIIA</fullName>
    </alternativeName>
</protein>
<evidence type="ECO:0000256" key="5">
    <source>
        <dbReference type="ARBA" id="ARBA00022692"/>
    </source>
</evidence>
<evidence type="ECO:0000256" key="13">
    <source>
        <dbReference type="SAM" id="Phobius"/>
    </source>
</evidence>
<evidence type="ECO:0000256" key="2">
    <source>
        <dbReference type="ARBA" id="ARBA00004673"/>
    </source>
</evidence>
<comment type="function">
    <text evidence="12">Component of the cytochrome c oxidase, the last enzyme in the mitochondrial electron transport chain which drives oxidative phosphorylation.</text>
</comment>
<feature type="transmembrane region" description="Helical" evidence="13">
    <location>
        <begin position="14"/>
        <end position="33"/>
    </location>
</feature>
<dbReference type="AlphaFoldDB" id="A0A9P5Q1F6"/>
<evidence type="ECO:0000256" key="3">
    <source>
        <dbReference type="ARBA" id="ARBA00008862"/>
    </source>
</evidence>
<comment type="caution">
    <text evidence="14">The sequence shown here is derived from an EMBL/GenBank/DDBJ whole genome shotgun (WGS) entry which is preliminary data.</text>
</comment>
<evidence type="ECO:0000256" key="12">
    <source>
        <dbReference type="PIRNR" id="PIRNR000283"/>
    </source>
</evidence>
<dbReference type="GO" id="GO:0006123">
    <property type="term" value="P:mitochondrial electron transport, cytochrome c to oxygen"/>
    <property type="evidence" value="ECO:0007669"/>
    <property type="project" value="InterPro"/>
</dbReference>
<proteinExistence type="inferred from homology"/>
<evidence type="ECO:0000256" key="9">
    <source>
        <dbReference type="ARBA" id="ARBA00023128"/>
    </source>
</evidence>
<keyword evidence="5 13" id="KW-0812">Transmembrane</keyword>
<evidence type="ECO:0000313" key="14">
    <source>
        <dbReference type="EMBL" id="KAF9073301.1"/>
    </source>
</evidence>
<dbReference type="GO" id="GO:0004129">
    <property type="term" value="F:cytochrome-c oxidase activity"/>
    <property type="evidence" value="ECO:0007669"/>
    <property type="project" value="TreeGrafter"/>
</dbReference>
<dbReference type="PANTHER" id="PTHR28264:SF1">
    <property type="entry name" value="CYTOCHROME C OXIDASE SUBUNIT 6C"/>
    <property type="match status" value="1"/>
</dbReference>
<dbReference type="PANTHER" id="PTHR28264">
    <property type="entry name" value="CYTOCHROME C OXIDASE SUBUNIT 7A"/>
    <property type="match status" value="1"/>
</dbReference>
<keyword evidence="6 12" id="KW-0999">Mitochondrion inner membrane</keyword>
<keyword evidence="8 12" id="KW-0560">Oxidoreductase</keyword>
<evidence type="ECO:0000313" key="15">
    <source>
        <dbReference type="Proteomes" id="UP000772434"/>
    </source>
</evidence>
<keyword evidence="15" id="KW-1185">Reference proteome</keyword>
<comment type="subcellular location">
    <subcellularLocation>
        <location evidence="1">Mitochondrion inner membrane</location>
        <topology evidence="1">Single-pass membrane protein</topology>
    </subcellularLocation>
</comment>